<name>A0A8K0G4P6_IGNLU</name>
<dbReference type="OrthoDB" id="6770863at2759"/>
<accession>A0A8K0G4P6</accession>
<organism evidence="1 2">
    <name type="scientific">Ignelater luminosus</name>
    <name type="common">Cucubano</name>
    <name type="synonym">Pyrophorus luminosus</name>
    <dbReference type="NCBI Taxonomy" id="2038154"/>
    <lineage>
        <taxon>Eukaryota</taxon>
        <taxon>Metazoa</taxon>
        <taxon>Ecdysozoa</taxon>
        <taxon>Arthropoda</taxon>
        <taxon>Hexapoda</taxon>
        <taxon>Insecta</taxon>
        <taxon>Pterygota</taxon>
        <taxon>Neoptera</taxon>
        <taxon>Endopterygota</taxon>
        <taxon>Coleoptera</taxon>
        <taxon>Polyphaga</taxon>
        <taxon>Elateriformia</taxon>
        <taxon>Elateroidea</taxon>
        <taxon>Elateridae</taxon>
        <taxon>Agrypninae</taxon>
        <taxon>Pyrophorini</taxon>
        <taxon>Ignelater</taxon>
    </lineage>
</organism>
<evidence type="ECO:0000313" key="2">
    <source>
        <dbReference type="Proteomes" id="UP000801492"/>
    </source>
</evidence>
<feature type="non-terminal residue" evidence="1">
    <location>
        <position position="1"/>
    </location>
</feature>
<comment type="caution">
    <text evidence="1">The sequence shown here is derived from an EMBL/GenBank/DDBJ whole genome shotgun (WGS) entry which is preliminary data.</text>
</comment>
<sequence length="79" mass="8973">NLNEKEEVLSEEFEQIRMDLLAVTKTKRKVKGCINLKNGHYMILEGVAEAVRARAGVGVLIHKEQMENHFKTTAQNGHK</sequence>
<protein>
    <submittedName>
        <fullName evidence="1">Uncharacterized protein</fullName>
    </submittedName>
</protein>
<dbReference type="EMBL" id="VTPC01089390">
    <property type="protein sequence ID" value="KAF2885841.1"/>
    <property type="molecule type" value="Genomic_DNA"/>
</dbReference>
<proteinExistence type="predicted"/>
<dbReference type="AlphaFoldDB" id="A0A8K0G4P6"/>
<dbReference type="Proteomes" id="UP000801492">
    <property type="component" value="Unassembled WGS sequence"/>
</dbReference>
<evidence type="ECO:0000313" key="1">
    <source>
        <dbReference type="EMBL" id="KAF2885841.1"/>
    </source>
</evidence>
<gene>
    <name evidence="1" type="ORF">ILUMI_20332</name>
</gene>
<keyword evidence="2" id="KW-1185">Reference proteome</keyword>
<reference evidence="1" key="1">
    <citation type="submission" date="2019-08" db="EMBL/GenBank/DDBJ databases">
        <title>The genome of the North American firefly Photinus pyralis.</title>
        <authorList>
            <consortium name="Photinus pyralis genome working group"/>
            <person name="Fallon T.R."/>
            <person name="Sander Lower S.E."/>
            <person name="Weng J.-K."/>
        </authorList>
    </citation>
    <scope>NUCLEOTIDE SEQUENCE</scope>
    <source>
        <strain evidence="1">TRF0915ILg1</strain>
        <tissue evidence="1">Whole body</tissue>
    </source>
</reference>